<name>A0ABQ8VXV6_9AGAR</name>
<gene>
    <name evidence="1" type="ORF">C8R41DRAFT_750683</name>
</gene>
<protein>
    <submittedName>
        <fullName evidence="1">Uncharacterized protein</fullName>
    </submittedName>
</protein>
<comment type="caution">
    <text evidence="1">The sequence shown here is derived from an EMBL/GenBank/DDBJ whole genome shotgun (WGS) entry which is preliminary data.</text>
</comment>
<sequence length="58" mass="6684">PFGVTYEKIGTMQRRLAWPLHKDDTRTQSGRPSGPNIFFLHEQLRATQLSSQFLHSIS</sequence>
<keyword evidence="2" id="KW-1185">Reference proteome</keyword>
<organism evidence="1 2">
    <name type="scientific">Lentinula lateritia</name>
    <dbReference type="NCBI Taxonomy" id="40482"/>
    <lineage>
        <taxon>Eukaryota</taxon>
        <taxon>Fungi</taxon>
        <taxon>Dikarya</taxon>
        <taxon>Basidiomycota</taxon>
        <taxon>Agaricomycotina</taxon>
        <taxon>Agaricomycetes</taxon>
        <taxon>Agaricomycetidae</taxon>
        <taxon>Agaricales</taxon>
        <taxon>Marasmiineae</taxon>
        <taxon>Omphalotaceae</taxon>
        <taxon>Lentinula</taxon>
    </lineage>
</organism>
<dbReference type="Proteomes" id="UP001150217">
    <property type="component" value="Unassembled WGS sequence"/>
</dbReference>
<feature type="non-terminal residue" evidence="1">
    <location>
        <position position="1"/>
    </location>
</feature>
<accession>A0ABQ8VXV6</accession>
<dbReference type="EMBL" id="JANVFT010000004">
    <property type="protein sequence ID" value="KAJ4500846.1"/>
    <property type="molecule type" value="Genomic_DNA"/>
</dbReference>
<proteinExistence type="predicted"/>
<evidence type="ECO:0000313" key="2">
    <source>
        <dbReference type="Proteomes" id="UP001150217"/>
    </source>
</evidence>
<reference evidence="1" key="1">
    <citation type="submission" date="2022-08" db="EMBL/GenBank/DDBJ databases">
        <title>A Global Phylogenomic Analysis of the Shiitake Genus Lentinula.</title>
        <authorList>
            <consortium name="DOE Joint Genome Institute"/>
            <person name="Sierra-Patev S."/>
            <person name="Min B."/>
            <person name="Naranjo-Ortiz M."/>
            <person name="Looney B."/>
            <person name="Konkel Z."/>
            <person name="Slot J.C."/>
            <person name="Sakamoto Y."/>
            <person name="Steenwyk J.L."/>
            <person name="Rokas A."/>
            <person name="Carro J."/>
            <person name="Camarero S."/>
            <person name="Ferreira P."/>
            <person name="Molpeceres G."/>
            <person name="Ruiz-Duenas F.J."/>
            <person name="Serrano A."/>
            <person name="Henrissat B."/>
            <person name="Drula E."/>
            <person name="Hughes K.W."/>
            <person name="Mata J.L."/>
            <person name="Ishikawa N.K."/>
            <person name="Vargas-Isla R."/>
            <person name="Ushijima S."/>
            <person name="Smith C.A."/>
            <person name="Ahrendt S."/>
            <person name="Andreopoulos W."/>
            <person name="He G."/>
            <person name="Labutti K."/>
            <person name="Lipzen A."/>
            <person name="Ng V."/>
            <person name="Riley R."/>
            <person name="Sandor L."/>
            <person name="Barry K."/>
            <person name="Martinez A.T."/>
            <person name="Xiao Y."/>
            <person name="Gibbons J.G."/>
            <person name="Terashima K."/>
            <person name="Grigoriev I.V."/>
            <person name="Hibbett D.S."/>
        </authorList>
    </citation>
    <scope>NUCLEOTIDE SEQUENCE</scope>
    <source>
        <strain evidence="1">RHP3577 ss4</strain>
    </source>
</reference>
<evidence type="ECO:0000313" key="1">
    <source>
        <dbReference type="EMBL" id="KAJ4500846.1"/>
    </source>
</evidence>